<name>A0A8J7MAH6_9BACT</name>
<dbReference type="RefSeq" id="WP_200309974.1">
    <property type="nucleotide sequence ID" value="NZ_JAENIM010000009.1"/>
</dbReference>
<keyword evidence="4" id="KW-1185">Reference proteome</keyword>
<keyword evidence="2" id="KW-0732">Signal</keyword>
<feature type="chain" id="PRO_5035198195" evidence="2">
    <location>
        <begin position="22"/>
        <end position="373"/>
    </location>
</feature>
<reference evidence="3" key="1">
    <citation type="submission" date="2021-01" db="EMBL/GenBank/DDBJ databases">
        <title>Modified the classification status of verrucomicrobia.</title>
        <authorList>
            <person name="Feng X."/>
        </authorList>
    </citation>
    <scope>NUCLEOTIDE SEQUENCE</scope>
    <source>
        <strain evidence="3">_KCTC 22039</strain>
    </source>
</reference>
<accession>A0A8J7MAH6</accession>
<dbReference type="InterPro" id="IPR052043">
    <property type="entry name" value="PolySaccharide_Degr_Enz"/>
</dbReference>
<evidence type="ECO:0000256" key="1">
    <source>
        <dbReference type="ARBA" id="ARBA00022801"/>
    </source>
</evidence>
<dbReference type="PANTHER" id="PTHR33886:SF8">
    <property type="entry name" value="UNSATURATED RHAMNOGALACTURONAN HYDROLASE (EUROFUNG)"/>
    <property type="match status" value="1"/>
</dbReference>
<dbReference type="InterPro" id="IPR008928">
    <property type="entry name" value="6-hairpin_glycosidase_sf"/>
</dbReference>
<dbReference type="InterPro" id="IPR012341">
    <property type="entry name" value="6hp_glycosidase-like_sf"/>
</dbReference>
<gene>
    <name evidence="3" type="ORF">JIN82_02085</name>
</gene>
<comment type="caution">
    <text evidence="3">The sequence shown here is derived from an EMBL/GenBank/DDBJ whole genome shotgun (WGS) entry which is preliminary data.</text>
</comment>
<protein>
    <submittedName>
        <fullName evidence="3">Glycoside hydrolase family 88 protein</fullName>
    </submittedName>
</protein>
<dbReference type="EMBL" id="JAENIM010000009">
    <property type="protein sequence ID" value="MBK1789939.1"/>
    <property type="molecule type" value="Genomic_DNA"/>
</dbReference>
<dbReference type="PANTHER" id="PTHR33886">
    <property type="entry name" value="UNSATURATED RHAMNOGALACTURONAN HYDROLASE (EUROFUNG)"/>
    <property type="match status" value="1"/>
</dbReference>
<evidence type="ECO:0000256" key="2">
    <source>
        <dbReference type="SAM" id="SignalP"/>
    </source>
</evidence>
<sequence>MKKMKNLLLGACLMMTSSASATDFQPAEIKQKMASVADWQMQNMDNIPVKFKRHRQLRSWVNGAFFVGMVKWAELAETDKYYTWLKSVGEQNKWQLGDRKYHADDHVVGQMYIALSDHYKDPTMLEGTQQRLDFILNNQSESGLKWGTKSAHERWAWCDALFMAPPTWAAMSAATGDPKYREFMVREYKAATDFLYDEDEDLYFRDSSFFKKREKSGEKIFWSRGNGWVFAGLPLIMEQLPKDSEDYKYFAQIYNKMAVKLLSLQAEEGYWPMSLLAGHSYKTPETSGTAFFVYGFAWGVNQGLLDREQYMPAIKKGWSCLLEKVHDDGMLGYVQPIGAAPGEAWADKTIAYGPGAFLAAGCEVYKLIQTDTK</sequence>
<proteinExistence type="predicted"/>
<dbReference type="GO" id="GO:0016787">
    <property type="term" value="F:hydrolase activity"/>
    <property type="evidence" value="ECO:0007669"/>
    <property type="project" value="UniProtKB-KW"/>
</dbReference>
<dbReference type="Proteomes" id="UP000624703">
    <property type="component" value="Unassembled WGS sequence"/>
</dbReference>
<feature type="signal peptide" evidence="2">
    <location>
        <begin position="1"/>
        <end position="21"/>
    </location>
</feature>
<dbReference type="InterPro" id="IPR010905">
    <property type="entry name" value="Glyco_hydro_88"/>
</dbReference>
<evidence type="ECO:0000313" key="3">
    <source>
        <dbReference type="EMBL" id="MBK1789939.1"/>
    </source>
</evidence>
<dbReference type="Pfam" id="PF07470">
    <property type="entry name" value="Glyco_hydro_88"/>
    <property type="match status" value="1"/>
</dbReference>
<dbReference type="GO" id="GO:0005975">
    <property type="term" value="P:carbohydrate metabolic process"/>
    <property type="evidence" value="ECO:0007669"/>
    <property type="project" value="InterPro"/>
</dbReference>
<keyword evidence="1 3" id="KW-0378">Hydrolase</keyword>
<evidence type="ECO:0000313" key="4">
    <source>
        <dbReference type="Proteomes" id="UP000624703"/>
    </source>
</evidence>
<dbReference type="AlphaFoldDB" id="A0A8J7MAH6"/>
<dbReference type="Gene3D" id="1.50.10.10">
    <property type="match status" value="1"/>
</dbReference>
<dbReference type="SUPFAM" id="SSF48208">
    <property type="entry name" value="Six-hairpin glycosidases"/>
    <property type="match status" value="1"/>
</dbReference>
<organism evidence="3 4">
    <name type="scientific">Persicirhabdus sediminis</name>
    <dbReference type="NCBI Taxonomy" id="454144"/>
    <lineage>
        <taxon>Bacteria</taxon>
        <taxon>Pseudomonadati</taxon>
        <taxon>Verrucomicrobiota</taxon>
        <taxon>Verrucomicrobiia</taxon>
        <taxon>Verrucomicrobiales</taxon>
        <taxon>Verrucomicrobiaceae</taxon>
        <taxon>Persicirhabdus</taxon>
    </lineage>
</organism>